<keyword evidence="2" id="KW-1185">Reference proteome</keyword>
<organism evidence="1 2">
    <name type="scientific">Austropuccinia psidii MF-1</name>
    <dbReference type="NCBI Taxonomy" id="1389203"/>
    <lineage>
        <taxon>Eukaryota</taxon>
        <taxon>Fungi</taxon>
        <taxon>Dikarya</taxon>
        <taxon>Basidiomycota</taxon>
        <taxon>Pucciniomycotina</taxon>
        <taxon>Pucciniomycetes</taxon>
        <taxon>Pucciniales</taxon>
        <taxon>Sphaerophragmiaceae</taxon>
        <taxon>Austropuccinia</taxon>
    </lineage>
</organism>
<name>A0A9Q3JYT1_9BASI</name>
<accession>A0A9Q3JYT1</accession>
<gene>
    <name evidence="1" type="ORF">O181_109620</name>
</gene>
<proteinExistence type="predicted"/>
<sequence length="274" mass="31213">MLRWQIAIQEQRGNMTIVHKARNIHKDSDGFSTLELPNTPENPAYVTTTAEPEIPIEGINIIDVGTEFFEEYSDGFTHYWCTLIPELELAYKTFIHASTGKAPEILEKGWNPTLPVDTLNKYLVDIHLTASGLQLFLDKVINHANKSMNDNFEYAKQKWDKSHKTPEFKVGYLILVSTLNFNNIKGPRKLKDSFSGKFIIKALYGTNALKVQLSGELENKHPAFPVSLVNHYTSSDKELFPSRNETSLKVPPLDQSGEKKLLKLLKERRLRGKN</sequence>
<comment type="caution">
    <text evidence="1">The sequence shown here is derived from an EMBL/GenBank/DDBJ whole genome shotgun (WGS) entry which is preliminary data.</text>
</comment>
<protein>
    <submittedName>
        <fullName evidence="1">Uncharacterized protein</fullName>
    </submittedName>
</protein>
<dbReference type="Proteomes" id="UP000765509">
    <property type="component" value="Unassembled WGS sequence"/>
</dbReference>
<dbReference type="AlphaFoldDB" id="A0A9Q3JYT1"/>
<reference evidence="1" key="1">
    <citation type="submission" date="2021-03" db="EMBL/GenBank/DDBJ databases">
        <title>Draft genome sequence of rust myrtle Austropuccinia psidii MF-1, a brazilian biotype.</title>
        <authorList>
            <person name="Quecine M.C."/>
            <person name="Pachon D.M.R."/>
            <person name="Bonatelli M.L."/>
            <person name="Correr F.H."/>
            <person name="Franceschini L.M."/>
            <person name="Leite T.F."/>
            <person name="Margarido G.R.A."/>
            <person name="Almeida C.A."/>
            <person name="Ferrarezi J.A."/>
            <person name="Labate C.A."/>
        </authorList>
    </citation>
    <scope>NUCLEOTIDE SEQUENCE</scope>
    <source>
        <strain evidence="1">MF-1</strain>
    </source>
</reference>
<evidence type="ECO:0000313" key="1">
    <source>
        <dbReference type="EMBL" id="MBW0569905.1"/>
    </source>
</evidence>
<evidence type="ECO:0000313" key="2">
    <source>
        <dbReference type="Proteomes" id="UP000765509"/>
    </source>
</evidence>
<dbReference type="EMBL" id="AVOT02085213">
    <property type="protein sequence ID" value="MBW0569905.1"/>
    <property type="molecule type" value="Genomic_DNA"/>
</dbReference>